<keyword evidence="5" id="KW-1185">Reference proteome</keyword>
<dbReference type="GO" id="GO:0030246">
    <property type="term" value="F:carbohydrate binding"/>
    <property type="evidence" value="ECO:0007669"/>
    <property type="project" value="UniProtKB-KW"/>
</dbReference>
<dbReference type="AlphaFoldDB" id="U4LW89"/>
<feature type="transmembrane region" description="Helical" evidence="3">
    <location>
        <begin position="120"/>
        <end position="144"/>
    </location>
</feature>
<keyword evidence="3" id="KW-1133">Transmembrane helix</keyword>
<feature type="region of interest" description="Disordered" evidence="2">
    <location>
        <begin position="150"/>
        <end position="194"/>
    </location>
</feature>
<accession>U4LW89</accession>
<dbReference type="Gene3D" id="2.120.10.70">
    <property type="entry name" value="Fucose-specific lectin"/>
    <property type="match status" value="1"/>
</dbReference>
<evidence type="ECO:0000256" key="1">
    <source>
        <dbReference type="ARBA" id="ARBA00009042"/>
    </source>
</evidence>
<dbReference type="InterPro" id="IPR012475">
    <property type="entry name" value="Fungal_lectin"/>
</dbReference>
<evidence type="ECO:0000313" key="4">
    <source>
        <dbReference type="EMBL" id="CCX33376.1"/>
    </source>
</evidence>
<dbReference type="Pfam" id="PF07938">
    <property type="entry name" value="Fungal_lectin"/>
    <property type="match status" value="1"/>
</dbReference>
<comment type="similarity">
    <text evidence="1">Belongs to the fungal fucose-specific lectin family.</text>
</comment>
<reference evidence="4 5" key="1">
    <citation type="journal article" date="2013" name="PLoS Genet.">
        <title>The genome and development-dependent transcriptomes of Pyronema confluens: a window into fungal evolution.</title>
        <authorList>
            <person name="Traeger S."/>
            <person name="Altegoer F."/>
            <person name="Freitag M."/>
            <person name="Gabaldon T."/>
            <person name="Kempken F."/>
            <person name="Kumar A."/>
            <person name="Marcet-Houben M."/>
            <person name="Poggeler S."/>
            <person name="Stajich J.E."/>
            <person name="Nowrousian M."/>
        </authorList>
    </citation>
    <scope>NUCLEOTIDE SEQUENCE [LARGE SCALE GENOMIC DNA]</scope>
    <source>
        <strain evidence="5">CBS 100304</strain>
        <tissue evidence="4">Vegetative mycelium</tissue>
    </source>
</reference>
<keyword evidence="4" id="KW-0430">Lectin</keyword>
<evidence type="ECO:0000256" key="3">
    <source>
        <dbReference type="SAM" id="Phobius"/>
    </source>
</evidence>
<keyword evidence="3" id="KW-0472">Membrane</keyword>
<feature type="compositionally biased region" description="Polar residues" evidence="2">
    <location>
        <begin position="156"/>
        <end position="174"/>
    </location>
</feature>
<feature type="region of interest" description="Disordered" evidence="2">
    <location>
        <begin position="85"/>
        <end position="110"/>
    </location>
</feature>
<dbReference type="Proteomes" id="UP000018144">
    <property type="component" value="Unassembled WGS sequence"/>
</dbReference>
<gene>
    <name evidence="4" type="ORF">PCON_01057</name>
</gene>
<dbReference type="EMBL" id="HF936048">
    <property type="protein sequence ID" value="CCX33376.1"/>
    <property type="molecule type" value="Genomic_DNA"/>
</dbReference>
<protein>
    <submittedName>
        <fullName evidence="4">Similar to Fucose-specific lectin acc. no. P18891</fullName>
    </submittedName>
</protein>
<dbReference type="OrthoDB" id="5342842at2759"/>
<name>U4LW89_PYROM</name>
<keyword evidence="3" id="KW-0812">Transmembrane</keyword>
<organism evidence="4 5">
    <name type="scientific">Pyronema omphalodes (strain CBS 100304)</name>
    <name type="common">Pyronema confluens</name>
    <dbReference type="NCBI Taxonomy" id="1076935"/>
    <lineage>
        <taxon>Eukaryota</taxon>
        <taxon>Fungi</taxon>
        <taxon>Dikarya</taxon>
        <taxon>Ascomycota</taxon>
        <taxon>Pezizomycotina</taxon>
        <taxon>Pezizomycetes</taxon>
        <taxon>Pezizales</taxon>
        <taxon>Pyronemataceae</taxon>
        <taxon>Pyronema</taxon>
    </lineage>
</organism>
<proteinExistence type="inferred from homology"/>
<evidence type="ECO:0000256" key="2">
    <source>
        <dbReference type="SAM" id="MobiDB-lite"/>
    </source>
</evidence>
<sequence>MYIIDDIGTQHSKNLTCTDEEFDMRTMKRSLQDYDHAANAPEVVPNDPPEVVGPHHLQNQPAPYVYYAAEPEEKITATPQYPIPVDSEAAPSTSYSVDPALAQPSKEPPKKRICGLRRRTFVITCGIVLVIIMAGVIGGIIAGVTRSGGGNDDSGAVSSGSNESPRPSPTTVQFGNFEPSEDGNGNPTMLEGSYLAATSGGNDTRYLTEARVFYQDVRGTIRTIYCKELNVCALDLNSFKFRGAKKGTPLVATGNFEEARRIKVFYVDTDNKLQGKILRNDGEMDDDDDIDDAEYPRLHSNSKLAAVWYPENGHIRLFYQRVDGRIQTLSYNRGRGWETQDILETAYPGSSLAAVTWGENIRLFYVGTDGFFSQYQWSPESGWNIDGASSAEINNLTLSQNNPILPVISSIGQNGNPNIEILTTDYPGEIVGAWAGNTDATLTYTPGSPVEVYQEGYPMSLIYLGLGDKGTKYKVLYHGLDRQLYEMDYDGTRWVELEFRVKF</sequence>
<dbReference type="SUPFAM" id="SSF89372">
    <property type="entry name" value="Fucose-specific lectin"/>
    <property type="match status" value="1"/>
</dbReference>
<evidence type="ECO:0000313" key="5">
    <source>
        <dbReference type="Proteomes" id="UP000018144"/>
    </source>
</evidence>